<dbReference type="RefSeq" id="WP_074656695.1">
    <property type="nucleotide sequence ID" value="NZ_FOLZ01000001.1"/>
</dbReference>
<dbReference type="Pfam" id="PF08240">
    <property type="entry name" value="ADH_N"/>
    <property type="match status" value="1"/>
</dbReference>
<protein>
    <submittedName>
        <fullName evidence="4">NADPH:quinone reductase</fullName>
    </submittedName>
</protein>
<organism evidence="4 5">
    <name type="scientific">Streptococcus gallolyticus</name>
    <dbReference type="NCBI Taxonomy" id="315405"/>
    <lineage>
        <taxon>Bacteria</taxon>
        <taxon>Bacillati</taxon>
        <taxon>Bacillota</taxon>
        <taxon>Bacilli</taxon>
        <taxon>Lactobacillales</taxon>
        <taxon>Streptococcaceae</taxon>
        <taxon>Streptococcus</taxon>
    </lineage>
</organism>
<evidence type="ECO:0000256" key="2">
    <source>
        <dbReference type="ARBA" id="ARBA00023002"/>
    </source>
</evidence>
<dbReference type="GO" id="GO:0070402">
    <property type="term" value="F:NADPH binding"/>
    <property type="evidence" value="ECO:0007669"/>
    <property type="project" value="TreeGrafter"/>
</dbReference>
<dbReference type="InterPro" id="IPR036291">
    <property type="entry name" value="NAD(P)-bd_dom_sf"/>
</dbReference>
<evidence type="ECO:0000256" key="1">
    <source>
        <dbReference type="ARBA" id="ARBA00022857"/>
    </source>
</evidence>
<feature type="domain" description="Enoyl reductase (ER)" evidence="3">
    <location>
        <begin position="11"/>
        <end position="325"/>
    </location>
</feature>
<accession>A0A1I7FC70</accession>
<dbReference type="InterPro" id="IPR011032">
    <property type="entry name" value="GroES-like_sf"/>
</dbReference>
<dbReference type="Proteomes" id="UP000183629">
    <property type="component" value="Unassembled WGS sequence"/>
</dbReference>
<keyword evidence="5" id="KW-1185">Reference proteome</keyword>
<dbReference type="InterPro" id="IPR013149">
    <property type="entry name" value="ADH-like_C"/>
</dbReference>
<dbReference type="InterPro" id="IPR020843">
    <property type="entry name" value="ER"/>
</dbReference>
<gene>
    <name evidence="4" type="ORF">SAMN05660328_101310</name>
</gene>
<dbReference type="SUPFAM" id="SSF51735">
    <property type="entry name" value="NAD(P)-binding Rossmann-fold domains"/>
    <property type="match status" value="1"/>
</dbReference>
<evidence type="ECO:0000259" key="3">
    <source>
        <dbReference type="SMART" id="SM00829"/>
    </source>
</evidence>
<dbReference type="SUPFAM" id="SSF50129">
    <property type="entry name" value="GroES-like"/>
    <property type="match status" value="1"/>
</dbReference>
<keyword evidence="1" id="KW-0521">NADP</keyword>
<reference evidence="5" key="1">
    <citation type="submission" date="2016-10" db="EMBL/GenBank/DDBJ databases">
        <authorList>
            <person name="Varghese N."/>
            <person name="Submissions S."/>
        </authorList>
    </citation>
    <scope>NUCLEOTIDE SEQUENCE [LARGE SCALE GENOMIC DNA]</scope>
    <source>
        <strain evidence="5">LMG 15572</strain>
    </source>
</reference>
<name>A0A1I7FC70_9STRE</name>
<dbReference type="AlphaFoldDB" id="A0A1I7FC70"/>
<dbReference type="EMBL" id="FPBN01000001">
    <property type="protein sequence ID" value="SFU33767.1"/>
    <property type="molecule type" value="Genomic_DNA"/>
</dbReference>
<dbReference type="PANTHER" id="PTHR48106">
    <property type="entry name" value="QUINONE OXIDOREDUCTASE PIG3-RELATED"/>
    <property type="match status" value="1"/>
</dbReference>
<dbReference type="Pfam" id="PF00107">
    <property type="entry name" value="ADH_zinc_N"/>
    <property type="match status" value="1"/>
</dbReference>
<dbReference type="Gene3D" id="3.90.180.10">
    <property type="entry name" value="Medium-chain alcohol dehydrogenases, catalytic domain"/>
    <property type="match status" value="1"/>
</dbReference>
<dbReference type="PANTHER" id="PTHR48106:SF18">
    <property type="entry name" value="QUINONE OXIDOREDUCTASE PIG3"/>
    <property type="match status" value="1"/>
</dbReference>
<sequence>MTTMQAIKLTQSCQANQLLPTSVARPQVKPGYALVKVKAFGVNESEVTSRKGLSSSDFSYPRILGIEGVGVVEEVATDSQLKVSQQVATMMAGLGRSIDGSYAEYMLVKESYLIPFDSQLPWEILGAVPEMVQTAYGSLTTGLNLAKGETLLIHGGTSTVGLAAAVLAKSMGARVLSTSRKAEKFESLIKYGVDVPILDDSDFVQCVQAAAPEGVDKVLELVGTDVVPQDMAFLKKGGKLCFTGALNNHWTFDQFSPYQIPVGKFFTSYTGGVSDLPSPVLNDILQKIEKGELKLPIAKVYQGLAEVGQAHTNLESGDYLGKHVVVL</sequence>
<dbReference type="InterPro" id="IPR013154">
    <property type="entry name" value="ADH-like_N"/>
</dbReference>
<evidence type="ECO:0000313" key="4">
    <source>
        <dbReference type="EMBL" id="SFU33767.1"/>
    </source>
</evidence>
<dbReference type="SMART" id="SM00829">
    <property type="entry name" value="PKS_ER"/>
    <property type="match status" value="1"/>
</dbReference>
<dbReference type="GO" id="GO:0016651">
    <property type="term" value="F:oxidoreductase activity, acting on NAD(P)H"/>
    <property type="evidence" value="ECO:0007669"/>
    <property type="project" value="TreeGrafter"/>
</dbReference>
<proteinExistence type="predicted"/>
<evidence type="ECO:0000313" key="5">
    <source>
        <dbReference type="Proteomes" id="UP000183629"/>
    </source>
</evidence>
<dbReference type="Gene3D" id="3.40.50.720">
    <property type="entry name" value="NAD(P)-binding Rossmann-like Domain"/>
    <property type="match status" value="1"/>
</dbReference>
<keyword evidence="2" id="KW-0560">Oxidoreductase</keyword>